<dbReference type="Proteomes" id="UP001327957">
    <property type="component" value="Unassembled WGS sequence"/>
</dbReference>
<proteinExistence type="predicted"/>
<dbReference type="AlphaFoldDB" id="A0AAV9TIJ0"/>
<dbReference type="EMBL" id="JASAOK010000027">
    <property type="protein sequence ID" value="KAK6220936.1"/>
    <property type="molecule type" value="Genomic_DNA"/>
</dbReference>
<accession>A0AAV9TIJ0</accession>
<protein>
    <submittedName>
        <fullName evidence="1">Uncharacterized protein</fullName>
    </submittedName>
</protein>
<name>A0AAV9TIJ0_9PEZI</name>
<organism evidence="1 2">
    <name type="scientific">Colletotrichum tabaci</name>
    <dbReference type="NCBI Taxonomy" id="1209068"/>
    <lineage>
        <taxon>Eukaryota</taxon>
        <taxon>Fungi</taxon>
        <taxon>Dikarya</taxon>
        <taxon>Ascomycota</taxon>
        <taxon>Pezizomycotina</taxon>
        <taxon>Sordariomycetes</taxon>
        <taxon>Hypocreomycetidae</taxon>
        <taxon>Glomerellales</taxon>
        <taxon>Glomerellaceae</taxon>
        <taxon>Colletotrichum</taxon>
        <taxon>Colletotrichum destructivum species complex</taxon>
    </lineage>
</organism>
<evidence type="ECO:0000313" key="2">
    <source>
        <dbReference type="Proteomes" id="UP001327957"/>
    </source>
</evidence>
<keyword evidence="2" id="KW-1185">Reference proteome</keyword>
<reference evidence="1 2" key="1">
    <citation type="submission" date="2023-04" db="EMBL/GenBank/DDBJ databases">
        <title>Colletotrichum tabacum stain YC1 causing leaf anthracnose on Nicotiana tabacum(L.) cv.</title>
        <authorList>
            <person name="Ji Z."/>
            <person name="Wang M."/>
            <person name="Zhang J."/>
            <person name="Wang N."/>
            <person name="Zhou Z."/>
        </authorList>
    </citation>
    <scope>NUCLEOTIDE SEQUENCE [LARGE SCALE GENOMIC DNA]</scope>
    <source>
        <strain evidence="1 2">YC1</strain>
    </source>
</reference>
<evidence type="ECO:0000313" key="1">
    <source>
        <dbReference type="EMBL" id="KAK6220936.1"/>
    </source>
</evidence>
<gene>
    <name evidence="1" type="ORF">QIS74_04982</name>
</gene>
<sequence>MPSASSSGDVGDQPEDCKLSPVPCSSCLRLMAKWKPPEPIVQCFESDTKVEAEAGLHSCPRYSSAASVRLRNILKGISSDNDSEVATNYRNKKEIILNAQLAAMKALRLNTELTKRPNKRKAMDEEADAALQVRSVVAAEATARAAKRAATAQKKSSKAVVQLVQLVEAMAENTSQLLKRVQEAA</sequence>
<comment type="caution">
    <text evidence="1">The sequence shown here is derived from an EMBL/GenBank/DDBJ whole genome shotgun (WGS) entry which is preliminary data.</text>
</comment>